<comment type="subcellular location">
    <subcellularLocation>
        <location evidence="1">Membrane</location>
    </subcellularLocation>
</comment>
<feature type="transmembrane region" description="Helical" evidence="4">
    <location>
        <begin position="135"/>
        <end position="156"/>
    </location>
</feature>
<dbReference type="EMBL" id="HADY01001580">
    <property type="protein sequence ID" value="SBP40065.1"/>
    <property type="molecule type" value="Transcribed_RNA"/>
</dbReference>
<evidence type="ECO:0000313" key="7">
    <source>
        <dbReference type="EMBL" id="SBP40065.1"/>
    </source>
</evidence>
<proteinExistence type="predicted"/>
<name>A0A1A7ZD92_NOTFU</name>
<evidence type="ECO:0000256" key="1">
    <source>
        <dbReference type="ARBA" id="ARBA00004370"/>
    </source>
</evidence>
<evidence type="ECO:0000256" key="2">
    <source>
        <dbReference type="ARBA" id="ARBA00023136"/>
    </source>
</evidence>
<dbReference type="SUPFAM" id="SSF48726">
    <property type="entry name" value="Immunoglobulin"/>
    <property type="match status" value="1"/>
</dbReference>
<dbReference type="InterPro" id="IPR050504">
    <property type="entry name" value="IgSF_BTN/MOG"/>
</dbReference>
<keyword evidence="2 4" id="KW-0472">Membrane</keyword>
<organism evidence="7">
    <name type="scientific">Nothobranchius furzeri</name>
    <name type="common">Turquoise killifish</name>
    <dbReference type="NCBI Taxonomy" id="105023"/>
    <lineage>
        <taxon>Eukaryota</taxon>
        <taxon>Metazoa</taxon>
        <taxon>Chordata</taxon>
        <taxon>Craniata</taxon>
        <taxon>Vertebrata</taxon>
        <taxon>Euteleostomi</taxon>
        <taxon>Actinopterygii</taxon>
        <taxon>Neopterygii</taxon>
        <taxon>Teleostei</taxon>
        <taxon>Neoteleostei</taxon>
        <taxon>Acanthomorphata</taxon>
        <taxon>Ovalentaria</taxon>
        <taxon>Atherinomorphae</taxon>
        <taxon>Cyprinodontiformes</taxon>
        <taxon>Nothobranchiidae</taxon>
        <taxon>Nothobranchius</taxon>
    </lineage>
</organism>
<accession>A0A1A7ZD92</accession>
<dbReference type="PANTHER" id="PTHR24100:SF151">
    <property type="entry name" value="ICOS LIGAND"/>
    <property type="match status" value="1"/>
</dbReference>
<gene>
    <name evidence="7" type="primary">Nfu_g_1_019195</name>
</gene>
<dbReference type="InterPro" id="IPR036179">
    <property type="entry name" value="Ig-like_dom_sf"/>
</dbReference>
<keyword evidence="3" id="KW-0393">Immunoglobulin domain</keyword>
<feature type="domain" description="Ig-like" evidence="6">
    <location>
        <begin position="12"/>
        <end position="117"/>
    </location>
</feature>
<sequence length="264" mass="29701">MKTFVVSLILLPVFQDALGVEVFDDVESVQLPCQVTVSTSSDSTVVWSREDLKFSTVHVRQQNGDDLGEQNQRYSRRTSMRADALQTGDLSLVLMKPEVSDSENYTCTIRRFGKELEQIHVLLRVLERPPLWPKVVSPVLALLFVLAVVSVVIIYCRYKTIKYNPGSLLLNCVLNVCTVLKEGRKLKQKIVSLTVEEHSVPDGPVLDDRIWDWFRSGGSSRRNSLRQSLKSSVKQIFPGPETYEDFYAPESNSGGATSVKSDFV</sequence>
<dbReference type="SMART" id="SM00406">
    <property type="entry name" value="IGv"/>
    <property type="match status" value="1"/>
</dbReference>
<evidence type="ECO:0000259" key="6">
    <source>
        <dbReference type="PROSITE" id="PS50835"/>
    </source>
</evidence>
<evidence type="ECO:0000256" key="5">
    <source>
        <dbReference type="SAM" id="SignalP"/>
    </source>
</evidence>
<keyword evidence="4" id="KW-0812">Transmembrane</keyword>
<keyword evidence="4" id="KW-1133">Transmembrane helix</keyword>
<dbReference type="PANTHER" id="PTHR24100">
    <property type="entry name" value="BUTYROPHILIN"/>
    <property type="match status" value="1"/>
</dbReference>
<dbReference type="GO" id="GO:0050852">
    <property type="term" value="P:T cell receptor signaling pathway"/>
    <property type="evidence" value="ECO:0007669"/>
    <property type="project" value="TreeGrafter"/>
</dbReference>
<protein>
    <recommendedName>
        <fullName evidence="6">Ig-like domain-containing protein</fullName>
    </recommendedName>
</protein>
<dbReference type="InterPro" id="IPR013783">
    <property type="entry name" value="Ig-like_fold"/>
</dbReference>
<dbReference type="GO" id="GO:0009897">
    <property type="term" value="C:external side of plasma membrane"/>
    <property type="evidence" value="ECO:0007669"/>
    <property type="project" value="TreeGrafter"/>
</dbReference>
<dbReference type="InterPro" id="IPR007110">
    <property type="entry name" value="Ig-like_dom"/>
</dbReference>
<feature type="signal peptide" evidence="5">
    <location>
        <begin position="1"/>
        <end position="19"/>
    </location>
</feature>
<dbReference type="Pfam" id="PF07686">
    <property type="entry name" value="V-set"/>
    <property type="match status" value="1"/>
</dbReference>
<dbReference type="GO" id="GO:0001817">
    <property type="term" value="P:regulation of cytokine production"/>
    <property type="evidence" value="ECO:0007669"/>
    <property type="project" value="TreeGrafter"/>
</dbReference>
<feature type="chain" id="PRO_5008364582" description="Ig-like domain-containing protein" evidence="5">
    <location>
        <begin position="20"/>
        <end position="264"/>
    </location>
</feature>
<dbReference type="PROSITE" id="PS50835">
    <property type="entry name" value="IG_LIKE"/>
    <property type="match status" value="1"/>
</dbReference>
<evidence type="ECO:0000256" key="4">
    <source>
        <dbReference type="SAM" id="Phobius"/>
    </source>
</evidence>
<dbReference type="GO" id="GO:0005102">
    <property type="term" value="F:signaling receptor binding"/>
    <property type="evidence" value="ECO:0007669"/>
    <property type="project" value="TreeGrafter"/>
</dbReference>
<dbReference type="Gene3D" id="2.60.40.10">
    <property type="entry name" value="Immunoglobulins"/>
    <property type="match status" value="1"/>
</dbReference>
<dbReference type="InterPro" id="IPR013106">
    <property type="entry name" value="Ig_V-set"/>
</dbReference>
<reference evidence="7" key="1">
    <citation type="submission" date="2016-05" db="EMBL/GenBank/DDBJ databases">
        <authorList>
            <person name="Lavstsen T."/>
            <person name="Jespersen J.S."/>
        </authorList>
    </citation>
    <scope>NUCLEOTIDE SEQUENCE</scope>
    <source>
        <tissue evidence="7">Brain</tissue>
    </source>
</reference>
<dbReference type="AlphaFoldDB" id="A0A1A7ZD92"/>
<evidence type="ECO:0000256" key="3">
    <source>
        <dbReference type="ARBA" id="ARBA00023319"/>
    </source>
</evidence>
<keyword evidence="5" id="KW-0732">Signal</keyword>
<reference evidence="7" key="2">
    <citation type="submission" date="2016-06" db="EMBL/GenBank/DDBJ databases">
        <title>The genome of a short-lived fish provides insights into sex chromosome evolution and the genetic control of aging.</title>
        <authorList>
            <person name="Reichwald K."/>
            <person name="Felder M."/>
            <person name="Petzold A."/>
            <person name="Koch P."/>
            <person name="Groth M."/>
            <person name="Platzer M."/>
        </authorList>
    </citation>
    <scope>NUCLEOTIDE SEQUENCE</scope>
    <source>
        <tissue evidence="7">Brain</tissue>
    </source>
</reference>